<dbReference type="Proteomes" id="UP000245076">
    <property type="component" value="Unassembled WGS sequence"/>
</dbReference>
<feature type="domain" description="PAS" evidence="8">
    <location>
        <begin position="218"/>
        <end position="260"/>
    </location>
</feature>
<dbReference type="Pfam" id="PF13426">
    <property type="entry name" value="PAS_9"/>
    <property type="match status" value="1"/>
</dbReference>
<evidence type="ECO:0000256" key="6">
    <source>
        <dbReference type="ARBA" id="ARBA00022777"/>
    </source>
</evidence>
<dbReference type="InterPro" id="IPR035965">
    <property type="entry name" value="PAS-like_dom_sf"/>
</dbReference>
<keyword evidence="10" id="KW-1185">Reference proteome</keyword>
<dbReference type="CDD" id="cd00130">
    <property type="entry name" value="PAS"/>
    <property type="match status" value="2"/>
</dbReference>
<evidence type="ECO:0000259" key="8">
    <source>
        <dbReference type="PROSITE" id="PS50112"/>
    </source>
</evidence>
<name>A0A2P2CY85_9LEPT</name>
<dbReference type="GO" id="GO:0005524">
    <property type="term" value="F:ATP binding"/>
    <property type="evidence" value="ECO:0007669"/>
    <property type="project" value="UniProtKB-KW"/>
</dbReference>
<feature type="domain" description="PAS" evidence="8">
    <location>
        <begin position="95"/>
        <end position="139"/>
    </location>
</feature>
<organism evidence="9 10">
    <name type="scientific">Leptospira johnsonii</name>
    <dbReference type="NCBI Taxonomy" id="1917820"/>
    <lineage>
        <taxon>Bacteria</taxon>
        <taxon>Pseudomonadati</taxon>
        <taxon>Spirochaetota</taxon>
        <taxon>Spirochaetia</taxon>
        <taxon>Leptospirales</taxon>
        <taxon>Leptospiraceae</taxon>
        <taxon>Leptospira</taxon>
    </lineage>
</organism>
<proteinExistence type="predicted"/>
<protein>
    <recommendedName>
        <fullName evidence="2">histidine kinase</fullName>
        <ecNumber evidence="2">2.7.13.3</ecNumber>
    </recommendedName>
</protein>
<dbReference type="PROSITE" id="PS50112">
    <property type="entry name" value="PAS"/>
    <property type="match status" value="2"/>
</dbReference>
<dbReference type="Pfam" id="PF07568">
    <property type="entry name" value="HisKA_2"/>
    <property type="match status" value="1"/>
</dbReference>
<dbReference type="SMART" id="SM00091">
    <property type="entry name" value="PAS"/>
    <property type="match status" value="2"/>
</dbReference>
<keyword evidence="5" id="KW-0547">Nucleotide-binding</keyword>
<dbReference type="InterPro" id="IPR000014">
    <property type="entry name" value="PAS"/>
</dbReference>
<evidence type="ECO:0000256" key="2">
    <source>
        <dbReference type="ARBA" id="ARBA00012438"/>
    </source>
</evidence>
<dbReference type="EC" id="2.7.13.3" evidence="2"/>
<dbReference type="InterPro" id="IPR003594">
    <property type="entry name" value="HATPase_dom"/>
</dbReference>
<dbReference type="PANTHER" id="PTHR41523:SF8">
    <property type="entry name" value="ETHYLENE RESPONSE SENSOR PROTEIN"/>
    <property type="match status" value="1"/>
</dbReference>
<dbReference type="InterPro" id="IPR013767">
    <property type="entry name" value="PAS_fold"/>
</dbReference>
<evidence type="ECO:0000256" key="1">
    <source>
        <dbReference type="ARBA" id="ARBA00000085"/>
    </source>
</evidence>
<accession>A0A2P2CY85</accession>
<keyword evidence="7" id="KW-0067">ATP-binding</keyword>
<dbReference type="Pfam" id="PF02518">
    <property type="entry name" value="HATPase_c"/>
    <property type="match status" value="1"/>
</dbReference>
<gene>
    <name evidence="9" type="ORF">LPTSP1_03380</name>
</gene>
<dbReference type="InterPro" id="IPR036890">
    <property type="entry name" value="HATPase_C_sf"/>
</dbReference>
<comment type="caution">
    <text evidence="9">The sequence shown here is derived from an EMBL/GenBank/DDBJ whole genome shotgun (WGS) entry which is preliminary data.</text>
</comment>
<dbReference type="AlphaFoldDB" id="A0A2P2CY85"/>
<dbReference type="SMART" id="SM00387">
    <property type="entry name" value="HATPase_c"/>
    <property type="match status" value="1"/>
</dbReference>
<evidence type="ECO:0000313" key="9">
    <source>
        <dbReference type="EMBL" id="GBF37358.1"/>
    </source>
</evidence>
<comment type="catalytic activity">
    <reaction evidence="1">
        <text>ATP + protein L-histidine = ADP + protein N-phospho-L-histidine.</text>
        <dbReference type="EC" id="2.7.13.3"/>
    </reaction>
</comment>
<keyword evidence="4" id="KW-0808">Transferase</keyword>
<sequence>MDPSGLIIETNLPLDSWRQNLLSYFLNGTEKIQGEKGSAVLSWQPGKSPLSFPANIGLLASWSLTHGMFWIKMEPMEEDSASLIENFFWKEFLSSDRPFRQIFETNQAIKWILDPDSGDILYANQAASQFYGYSQEELLRMKVTDINTLSKEQIFEEMKLAAFEARQYFRFKHRLKNGEVRDMEVYSGPLQFGGKRVLFSILYDVTERVKAISLLEESERKYRSLVESASDSIIITNFETKIFEVNRRMAELLEYSKEELQTFTLKDILDEESFADSLLRIPALEFGKPVILNRKFKSKSGKIIEAEVNAARIDEFRYMGIVRDVTERNCMTRTLEKSLKEKESMLQEIHHRVKNNLQVISSLLGLQYENTEDPNLKRILKECENRVKSMGFVHAELYRSENFAAVDLENYFTTVSSNLIRAYGGLPRIKLQLDLSSLEVSIERAIPLGLILNELLTNSLKYAFPEDRSGKIQIRIFKEEPNIVFSYSDDGVGFRKENHVGSGTIGIQLIEILSRQLKANSEFTSENGVVFRLRIPDRNPGK</sequence>
<dbReference type="InterPro" id="IPR011495">
    <property type="entry name" value="Sig_transdc_His_kin_sub2_dim/P"/>
</dbReference>
<dbReference type="NCBIfam" id="TIGR00229">
    <property type="entry name" value="sensory_box"/>
    <property type="match status" value="2"/>
</dbReference>
<evidence type="ECO:0000256" key="3">
    <source>
        <dbReference type="ARBA" id="ARBA00022553"/>
    </source>
</evidence>
<dbReference type="GO" id="GO:0006355">
    <property type="term" value="P:regulation of DNA-templated transcription"/>
    <property type="evidence" value="ECO:0007669"/>
    <property type="project" value="InterPro"/>
</dbReference>
<dbReference type="Gene3D" id="3.30.565.10">
    <property type="entry name" value="Histidine kinase-like ATPase, C-terminal domain"/>
    <property type="match status" value="1"/>
</dbReference>
<dbReference type="SUPFAM" id="SSF55874">
    <property type="entry name" value="ATPase domain of HSP90 chaperone/DNA topoisomerase II/histidine kinase"/>
    <property type="match status" value="1"/>
</dbReference>
<evidence type="ECO:0000256" key="7">
    <source>
        <dbReference type="ARBA" id="ARBA00022840"/>
    </source>
</evidence>
<dbReference type="PANTHER" id="PTHR41523">
    <property type="entry name" value="TWO-COMPONENT SYSTEM SENSOR PROTEIN"/>
    <property type="match status" value="1"/>
</dbReference>
<evidence type="ECO:0000313" key="10">
    <source>
        <dbReference type="Proteomes" id="UP000245076"/>
    </source>
</evidence>
<dbReference type="Gene3D" id="3.30.450.20">
    <property type="entry name" value="PAS domain"/>
    <property type="match status" value="2"/>
</dbReference>
<keyword evidence="6" id="KW-0418">Kinase</keyword>
<keyword evidence="3" id="KW-0597">Phosphoprotein</keyword>
<reference evidence="9 10" key="1">
    <citation type="submission" date="2018-02" db="EMBL/GenBank/DDBJ databases">
        <title>Novel Leptospira species isolated from soil and water in Japan.</title>
        <authorList>
            <person name="Nakao R."/>
            <person name="Masuzawa T."/>
        </authorList>
    </citation>
    <scope>NUCLEOTIDE SEQUENCE [LARGE SCALE GENOMIC DNA]</scope>
    <source>
        <strain evidence="9 10">E8</strain>
    </source>
</reference>
<evidence type="ECO:0000256" key="5">
    <source>
        <dbReference type="ARBA" id="ARBA00022741"/>
    </source>
</evidence>
<dbReference type="Pfam" id="PF00989">
    <property type="entry name" value="PAS"/>
    <property type="match status" value="1"/>
</dbReference>
<dbReference type="SUPFAM" id="SSF55785">
    <property type="entry name" value="PYP-like sensor domain (PAS domain)"/>
    <property type="match status" value="2"/>
</dbReference>
<dbReference type="GO" id="GO:0004673">
    <property type="term" value="F:protein histidine kinase activity"/>
    <property type="evidence" value="ECO:0007669"/>
    <property type="project" value="UniProtKB-EC"/>
</dbReference>
<evidence type="ECO:0000256" key="4">
    <source>
        <dbReference type="ARBA" id="ARBA00022679"/>
    </source>
</evidence>
<dbReference type="EMBL" id="BFAY01000005">
    <property type="protein sequence ID" value="GBF37358.1"/>
    <property type="molecule type" value="Genomic_DNA"/>
</dbReference>